<dbReference type="EMBL" id="JACHJY010000001">
    <property type="protein sequence ID" value="MBB4979999.1"/>
    <property type="molecule type" value="Genomic_DNA"/>
</dbReference>
<comment type="caution">
    <text evidence="1">The sequence shown here is derived from an EMBL/GenBank/DDBJ whole genome shotgun (WGS) entry which is preliminary data.</text>
</comment>
<dbReference type="Proteomes" id="UP000582643">
    <property type="component" value="Unassembled WGS sequence"/>
</dbReference>
<accession>A0A7W7X948</accession>
<keyword evidence="2" id="KW-1185">Reference proteome</keyword>
<reference evidence="1 2" key="1">
    <citation type="submission" date="2020-08" db="EMBL/GenBank/DDBJ databases">
        <title>Genomic Encyclopedia of Type Strains, Phase III (KMG-III): the genomes of soil and plant-associated and newly described type strains.</title>
        <authorList>
            <person name="Whitman W."/>
        </authorList>
    </citation>
    <scope>NUCLEOTIDE SEQUENCE [LARGE SCALE GENOMIC DNA]</scope>
    <source>
        <strain evidence="1 2">SFB5A</strain>
    </source>
</reference>
<dbReference type="AlphaFoldDB" id="A0A7W7X948"/>
<sequence length="123" mass="13291">MTFEVLRSALARNGSISGPAALAALLSGARWEVPSNTASARSLWAIWCDRLDMLVETEVSDPGLLESLAQAVDGLHDAGDARVYMATVIDPPRRFHVYLSEDLAHCVGAWEGRVNEQAPRTAT</sequence>
<gene>
    <name evidence="1" type="ORF">GGE06_000887</name>
</gene>
<evidence type="ECO:0000313" key="1">
    <source>
        <dbReference type="EMBL" id="MBB4979999.1"/>
    </source>
</evidence>
<name>A0A7W7X948_9ACTN</name>
<organism evidence="1 2">
    <name type="scientific">Streptomyces nymphaeiformis</name>
    <dbReference type="NCBI Taxonomy" id="2663842"/>
    <lineage>
        <taxon>Bacteria</taxon>
        <taxon>Bacillati</taxon>
        <taxon>Actinomycetota</taxon>
        <taxon>Actinomycetes</taxon>
        <taxon>Kitasatosporales</taxon>
        <taxon>Streptomycetaceae</taxon>
        <taxon>Streptomyces</taxon>
    </lineage>
</organism>
<evidence type="ECO:0000313" key="2">
    <source>
        <dbReference type="Proteomes" id="UP000582643"/>
    </source>
</evidence>
<proteinExistence type="predicted"/>
<protein>
    <submittedName>
        <fullName evidence="1">Uncharacterized protein</fullName>
    </submittedName>
</protein>